<accession>A0ABR7GJH9</accession>
<comment type="caution">
    <text evidence="6">The sequence shown here is derived from an EMBL/GenBank/DDBJ whole genome shotgun (WGS) entry which is preliminary data.</text>
</comment>
<dbReference type="EMBL" id="JACOPK010000001">
    <property type="protein sequence ID" value="MBC5694478.1"/>
    <property type="molecule type" value="Genomic_DNA"/>
</dbReference>
<evidence type="ECO:0000256" key="3">
    <source>
        <dbReference type="ARBA" id="ARBA00022989"/>
    </source>
</evidence>
<comment type="subcellular location">
    <subcellularLocation>
        <location evidence="1">Membrane</location>
        <topology evidence="1">Multi-pass membrane protein</topology>
    </subcellularLocation>
</comment>
<dbReference type="Proteomes" id="UP000641741">
    <property type="component" value="Unassembled WGS sequence"/>
</dbReference>
<keyword evidence="2 5" id="KW-0812">Transmembrane</keyword>
<keyword evidence="3 5" id="KW-1133">Transmembrane helix</keyword>
<dbReference type="Pfam" id="PF04172">
    <property type="entry name" value="LrgB"/>
    <property type="match status" value="1"/>
</dbReference>
<evidence type="ECO:0000256" key="5">
    <source>
        <dbReference type="SAM" id="Phobius"/>
    </source>
</evidence>
<feature type="transmembrane region" description="Helical" evidence="5">
    <location>
        <begin position="37"/>
        <end position="58"/>
    </location>
</feature>
<evidence type="ECO:0000313" key="7">
    <source>
        <dbReference type="Proteomes" id="UP000641741"/>
    </source>
</evidence>
<feature type="transmembrane region" description="Helical" evidence="5">
    <location>
        <begin position="205"/>
        <end position="228"/>
    </location>
</feature>
<dbReference type="PANTHER" id="PTHR30249:SF0">
    <property type="entry name" value="PLASTIDAL GLYCOLATE_GLYCERATE TRANSLOCATOR 1, CHLOROPLASTIC"/>
    <property type="match status" value="1"/>
</dbReference>
<evidence type="ECO:0000256" key="4">
    <source>
        <dbReference type="ARBA" id="ARBA00023136"/>
    </source>
</evidence>
<dbReference type="RefSeq" id="WP_186968788.1">
    <property type="nucleotide sequence ID" value="NZ_JACOPK010000001.1"/>
</dbReference>
<protein>
    <submittedName>
        <fullName evidence="6">LrgB family protein</fullName>
    </submittedName>
</protein>
<evidence type="ECO:0000313" key="6">
    <source>
        <dbReference type="EMBL" id="MBC5694478.1"/>
    </source>
</evidence>
<sequence>MTEILTSPLTWMFLSIFCYAIGVAIQQKTGSPLCNPLLIASVLVGVLLIVSGTTYQTYEESGQLISFFLTPATVALAIPIYRKLDVLLHNLLPILLGAFVGSCVSIGSVLLFCHLFGLSDSTTRSLIPKSVTTPIGVALADMMGGVTSITAIAIVITGIFGAILLPTFLKCIGVRNPMQMGLSIGTAAHAVGTSRAIQLGETEGAISGLAIGVAGLLTAFIVSALSMFM</sequence>
<name>A0ABR7GJH9_9FIRM</name>
<feature type="transmembrane region" description="Helical" evidence="5">
    <location>
        <begin position="64"/>
        <end position="82"/>
    </location>
</feature>
<evidence type="ECO:0000256" key="2">
    <source>
        <dbReference type="ARBA" id="ARBA00022692"/>
    </source>
</evidence>
<proteinExistence type="predicted"/>
<feature type="transmembrane region" description="Helical" evidence="5">
    <location>
        <begin position="94"/>
        <end position="117"/>
    </location>
</feature>
<feature type="transmembrane region" description="Helical" evidence="5">
    <location>
        <begin position="6"/>
        <end position="25"/>
    </location>
</feature>
<feature type="transmembrane region" description="Helical" evidence="5">
    <location>
        <begin position="149"/>
        <end position="169"/>
    </location>
</feature>
<dbReference type="PANTHER" id="PTHR30249">
    <property type="entry name" value="PUTATIVE SEROTONIN TRANSPORTER"/>
    <property type="match status" value="1"/>
</dbReference>
<keyword evidence="7" id="KW-1185">Reference proteome</keyword>
<organism evidence="6 7">
    <name type="scientific">Agathobaculum hominis</name>
    <dbReference type="NCBI Taxonomy" id="2763014"/>
    <lineage>
        <taxon>Bacteria</taxon>
        <taxon>Bacillati</taxon>
        <taxon>Bacillota</taxon>
        <taxon>Clostridia</taxon>
        <taxon>Eubacteriales</taxon>
        <taxon>Butyricicoccaceae</taxon>
        <taxon>Agathobaculum</taxon>
    </lineage>
</organism>
<gene>
    <name evidence="6" type="ORF">H8S02_00705</name>
</gene>
<reference evidence="6 7" key="1">
    <citation type="submission" date="2020-08" db="EMBL/GenBank/DDBJ databases">
        <title>Genome public.</title>
        <authorList>
            <person name="Liu C."/>
            <person name="Sun Q."/>
        </authorList>
    </citation>
    <scope>NUCLEOTIDE SEQUENCE [LARGE SCALE GENOMIC DNA]</scope>
    <source>
        <strain evidence="6 7">M2</strain>
    </source>
</reference>
<evidence type="ECO:0000256" key="1">
    <source>
        <dbReference type="ARBA" id="ARBA00004141"/>
    </source>
</evidence>
<keyword evidence="4 5" id="KW-0472">Membrane</keyword>
<dbReference type="InterPro" id="IPR007300">
    <property type="entry name" value="CidB/LrgB"/>
</dbReference>